<feature type="region of interest" description="Disordered" evidence="2">
    <location>
        <begin position="1"/>
        <end position="24"/>
    </location>
</feature>
<dbReference type="InterPro" id="IPR001878">
    <property type="entry name" value="Znf_CCHC"/>
</dbReference>
<dbReference type="PANTHER" id="PTHR47331">
    <property type="entry name" value="PHD-TYPE DOMAIN-CONTAINING PROTEIN"/>
    <property type="match status" value="1"/>
</dbReference>
<feature type="domain" description="CCHC-type" evidence="3">
    <location>
        <begin position="304"/>
        <end position="319"/>
    </location>
</feature>
<gene>
    <name evidence="4" type="ORF">M513_05220</name>
</gene>
<evidence type="ECO:0000313" key="4">
    <source>
        <dbReference type="EMBL" id="KFD53953.1"/>
    </source>
</evidence>
<dbReference type="Pfam" id="PF03564">
    <property type="entry name" value="DUF1759"/>
    <property type="match status" value="1"/>
</dbReference>
<evidence type="ECO:0000256" key="2">
    <source>
        <dbReference type="SAM" id="MobiDB-lite"/>
    </source>
</evidence>
<keyword evidence="1" id="KW-0862">Zinc</keyword>
<reference evidence="4 5" key="1">
    <citation type="journal article" date="2014" name="Nat. Genet.">
        <title>Genome and transcriptome of the porcine whipworm Trichuris suis.</title>
        <authorList>
            <person name="Jex A.R."/>
            <person name="Nejsum P."/>
            <person name="Schwarz E.M."/>
            <person name="Hu L."/>
            <person name="Young N.D."/>
            <person name="Hall R.S."/>
            <person name="Korhonen P.K."/>
            <person name="Liao S."/>
            <person name="Thamsborg S."/>
            <person name="Xia J."/>
            <person name="Xu P."/>
            <person name="Wang S."/>
            <person name="Scheerlinck J.P."/>
            <person name="Hofmann A."/>
            <person name="Sternberg P.W."/>
            <person name="Wang J."/>
            <person name="Gasser R.B."/>
        </authorList>
    </citation>
    <scope>NUCLEOTIDE SEQUENCE [LARGE SCALE GENOMIC DNA]</scope>
    <source>
        <strain evidence="4">DCEP-RM93M</strain>
    </source>
</reference>
<evidence type="ECO:0000259" key="3">
    <source>
        <dbReference type="PROSITE" id="PS50158"/>
    </source>
</evidence>
<proteinExistence type="predicted"/>
<evidence type="ECO:0000256" key="1">
    <source>
        <dbReference type="PROSITE-ProRule" id="PRU00047"/>
    </source>
</evidence>
<organism evidence="4 5">
    <name type="scientific">Trichuris suis</name>
    <name type="common">pig whipworm</name>
    <dbReference type="NCBI Taxonomy" id="68888"/>
    <lineage>
        <taxon>Eukaryota</taxon>
        <taxon>Metazoa</taxon>
        <taxon>Ecdysozoa</taxon>
        <taxon>Nematoda</taxon>
        <taxon>Enoplea</taxon>
        <taxon>Dorylaimia</taxon>
        <taxon>Trichinellida</taxon>
        <taxon>Trichuridae</taxon>
        <taxon>Trichuris</taxon>
    </lineage>
</organism>
<dbReference type="CDD" id="cd00303">
    <property type="entry name" value="retropepsin_like"/>
    <property type="match status" value="1"/>
</dbReference>
<dbReference type="PROSITE" id="PS50158">
    <property type="entry name" value="ZF_CCHC"/>
    <property type="match status" value="1"/>
</dbReference>
<dbReference type="EMBL" id="KL363212">
    <property type="protein sequence ID" value="KFD53953.1"/>
    <property type="molecule type" value="Genomic_DNA"/>
</dbReference>
<keyword evidence="5" id="KW-1185">Reference proteome</keyword>
<dbReference type="InterPro" id="IPR005312">
    <property type="entry name" value="DUF1759"/>
</dbReference>
<keyword evidence="1" id="KW-0863">Zinc-finger</keyword>
<accession>A0A085M9Q7</accession>
<keyword evidence="1" id="KW-0479">Metal-binding</keyword>
<dbReference type="Proteomes" id="UP000030764">
    <property type="component" value="Unassembled WGS sequence"/>
</dbReference>
<dbReference type="GO" id="GO:0008270">
    <property type="term" value="F:zinc ion binding"/>
    <property type="evidence" value="ECO:0007669"/>
    <property type="project" value="UniProtKB-KW"/>
</dbReference>
<protein>
    <recommendedName>
        <fullName evidence="3">CCHC-type domain-containing protein</fullName>
    </recommendedName>
</protein>
<evidence type="ECO:0000313" key="5">
    <source>
        <dbReference type="Proteomes" id="UP000030764"/>
    </source>
</evidence>
<sequence>MPASLKTPPEDVDRTSEFEDTAKPGCDRTVQDTLWFEEATNAPRSVGVAPVIPDPWMQQISTASHMDVFDGDPRKWPTFIANFRSLIHETVQSDAQRLAILGQLLSPKLRSGFSGLIANPAMYRELLQRLHKLYGDPKTLAKTNLNDLMSLPSLRSEQCSDLETFFCKVSGPVSTMKLCGLVHDLKSSALLEHTASKLTPRLHERWLSYERGLPPVTTLETFVEWLQAVLSEKMLTSWTSATGTVTPTTRERKRHTVRTTAVSGSAVIECCICRNGKHQTKLCPRFLNMSLQSRTEEVFRNGLCLRCLQKGHRQSNCPRSERCTEEGCQAYHHHLMHGAPRLVDVATRIRRTANLRSRQTDQVNVGLASYQASNDIICAIVPVVVHGNARQVRSFALLDSGSEVSLISERLARQAGLSGPPHCLQLRTLTGETSVAARRTTCEISSLDGTSRFQLRQALVIPNLHLGTRIIRLPEIKEQWNHLKEVSFPTTALERVEMLIGIDAPLAHRYFDVKVSSKSRAAPVGVLTPFGWTIIGRVPNACPTSERQEEQKWIRRHVMHGTNHLEELMKRFLEVDPLVSPAVPGRLTTDERIALDILESTTRFDGQRYVSLGYCGAQVVLSCRVIEHTPSNVSLQTRGDF</sequence>
<dbReference type="GO" id="GO:0003676">
    <property type="term" value="F:nucleic acid binding"/>
    <property type="evidence" value="ECO:0007669"/>
    <property type="project" value="InterPro"/>
</dbReference>
<feature type="compositionally biased region" description="Basic and acidic residues" evidence="2">
    <location>
        <begin position="8"/>
        <end position="24"/>
    </location>
</feature>
<dbReference type="AlphaFoldDB" id="A0A085M9Q7"/>
<name>A0A085M9Q7_9BILA</name>